<keyword evidence="2" id="KW-1185">Reference proteome</keyword>
<reference evidence="1" key="1">
    <citation type="submission" date="2022-09" db="EMBL/GenBank/DDBJ databases">
        <title>Aureispira anguillicida sp. nov., isolated from Leptocephalus of Japanese eel Anguilla japonica.</title>
        <authorList>
            <person name="Yuasa K."/>
            <person name="Mekata T."/>
            <person name="Ikunari K."/>
        </authorList>
    </citation>
    <scope>NUCLEOTIDE SEQUENCE</scope>
    <source>
        <strain evidence="1">EL160426</strain>
    </source>
</reference>
<sequence>MVELYHSLEKLHDSEKMVARSLQKAYICIKELKQLRRMNMPSE</sequence>
<name>A0A915YM58_9BACT</name>
<dbReference type="Proteomes" id="UP001060919">
    <property type="component" value="Chromosome"/>
</dbReference>
<accession>A0A915YM58</accession>
<evidence type="ECO:0000313" key="1">
    <source>
        <dbReference type="EMBL" id="BDS15472.1"/>
    </source>
</evidence>
<dbReference type="AlphaFoldDB" id="A0A915YM58"/>
<evidence type="ECO:0000313" key="2">
    <source>
        <dbReference type="Proteomes" id="UP001060919"/>
    </source>
</evidence>
<dbReference type="KEGG" id="aup:AsAng_0062560"/>
<dbReference type="EMBL" id="AP026867">
    <property type="protein sequence ID" value="BDS15472.1"/>
    <property type="molecule type" value="Genomic_DNA"/>
</dbReference>
<gene>
    <name evidence="1" type="ORF">AsAng_0062560</name>
</gene>
<organism evidence="1 2">
    <name type="scientific">Aureispira anguillae</name>
    <dbReference type="NCBI Taxonomy" id="2864201"/>
    <lineage>
        <taxon>Bacteria</taxon>
        <taxon>Pseudomonadati</taxon>
        <taxon>Bacteroidota</taxon>
        <taxon>Saprospiria</taxon>
        <taxon>Saprospirales</taxon>
        <taxon>Saprospiraceae</taxon>
        <taxon>Aureispira</taxon>
    </lineage>
</organism>
<protein>
    <submittedName>
        <fullName evidence="1">Uncharacterized protein</fullName>
    </submittedName>
</protein>
<proteinExistence type="predicted"/>